<dbReference type="EMBL" id="QGKX02001290">
    <property type="protein sequence ID" value="KAF3538653.1"/>
    <property type="molecule type" value="Genomic_DNA"/>
</dbReference>
<evidence type="ECO:0000313" key="2">
    <source>
        <dbReference type="EMBL" id="KAF3538653.1"/>
    </source>
</evidence>
<proteinExistence type="predicted"/>
<protein>
    <submittedName>
        <fullName evidence="1">Uncharacterized protein</fullName>
    </submittedName>
</protein>
<reference evidence="1" key="2">
    <citation type="submission" date="2019-12" db="EMBL/GenBank/DDBJ databases">
        <title>Genome sequencing and annotation of Brassica cretica.</title>
        <authorList>
            <person name="Studholme D.J."/>
            <person name="Sarris P.F."/>
        </authorList>
    </citation>
    <scope>NUCLEOTIDE SEQUENCE</scope>
    <source>
        <strain evidence="1">PFS-001/15</strain>
        <tissue evidence="1">Leaf</tissue>
    </source>
</reference>
<accession>A0A8S9KYZ5</accession>
<sequence>MGIASKGPRIVLRELRRGCKVLGQEVGPRPWARGEVTSVETVLAYDRDLIQTDPLLDIPWINQELVFRELSDIDSVVTGFDPNNIL</sequence>
<reference evidence="2" key="1">
    <citation type="submission" date="2019-12" db="EMBL/GenBank/DDBJ databases">
        <title>Genome sequencing and annotation of Brassica cretica.</title>
        <authorList>
            <person name="Studholme D.J."/>
            <person name="Sarris P."/>
        </authorList>
    </citation>
    <scope>NUCLEOTIDE SEQUENCE</scope>
    <source>
        <strain evidence="2">PFS-109/04</strain>
        <tissue evidence="2">Leaf</tissue>
    </source>
</reference>
<organism evidence="1 3">
    <name type="scientific">Brassica cretica</name>
    <name type="common">Mustard</name>
    <dbReference type="NCBI Taxonomy" id="69181"/>
    <lineage>
        <taxon>Eukaryota</taxon>
        <taxon>Viridiplantae</taxon>
        <taxon>Streptophyta</taxon>
        <taxon>Embryophyta</taxon>
        <taxon>Tracheophyta</taxon>
        <taxon>Spermatophyta</taxon>
        <taxon>Magnoliopsida</taxon>
        <taxon>eudicotyledons</taxon>
        <taxon>Gunneridae</taxon>
        <taxon>Pentapetalae</taxon>
        <taxon>rosids</taxon>
        <taxon>malvids</taxon>
        <taxon>Brassicales</taxon>
        <taxon>Brassicaceae</taxon>
        <taxon>Brassiceae</taxon>
        <taxon>Brassica</taxon>
    </lineage>
</organism>
<evidence type="ECO:0000313" key="1">
    <source>
        <dbReference type="EMBL" id="KAF2598378.1"/>
    </source>
</evidence>
<name>A0A8S9KYZ5_BRACR</name>
<dbReference type="AlphaFoldDB" id="A0A8S9KYZ5"/>
<dbReference type="Proteomes" id="UP000712281">
    <property type="component" value="Unassembled WGS sequence"/>
</dbReference>
<evidence type="ECO:0000313" key="3">
    <source>
        <dbReference type="Proteomes" id="UP000712281"/>
    </source>
</evidence>
<gene>
    <name evidence="1" type="ORF">F2Q68_00008436</name>
    <name evidence="2" type="ORF">F2Q69_00020049</name>
</gene>
<comment type="caution">
    <text evidence="1">The sequence shown here is derived from an EMBL/GenBank/DDBJ whole genome shotgun (WGS) entry which is preliminary data.</text>
</comment>
<dbReference type="EMBL" id="QGKW02000717">
    <property type="protein sequence ID" value="KAF2598378.1"/>
    <property type="molecule type" value="Genomic_DNA"/>
</dbReference>
<dbReference type="Proteomes" id="UP000712600">
    <property type="component" value="Unassembled WGS sequence"/>
</dbReference>